<dbReference type="STRING" id="1508389.SAMN05444003_2317"/>
<reference evidence="1 2" key="1">
    <citation type="submission" date="2016-11" db="EMBL/GenBank/DDBJ databases">
        <authorList>
            <person name="Jaros S."/>
            <person name="Januszkiewicz K."/>
            <person name="Wedrychowicz H."/>
        </authorList>
    </citation>
    <scope>NUCLEOTIDE SEQUENCE [LARGE SCALE GENOMIC DNA]</scope>
    <source>
        <strain evidence="1 2">DSM 28715</strain>
    </source>
</reference>
<dbReference type="SUPFAM" id="SSF48452">
    <property type="entry name" value="TPR-like"/>
    <property type="match status" value="1"/>
</dbReference>
<name>A0A1M5QUW9_9RHOB</name>
<sequence>MAKAGCIVGSRKDGLGARLLMMLNCFKIAEQFGVEPFFYWPTKDSVAINMEHPEKLFSDQMMTSRFLSKDRYDELGRDAAPLWKFLADKNPKRLKRHLLNGGNLLVEEGFEIVLFPWEEDEAVRGTYRSYFDQIELVDILKERCSLVDETLSKGEAGSVAYHLRRGDILDTKPWMHTVWPSKVEPDEYYEAHLEKEPEKTALIFSDCQASIDRLQAQFPNLNAIGDIAPLEGLDPEQRDFLELYAMSKVDNIIAPILSAYSTAAARISGRQRLRFKEVLSDAEMTLANAKAADRLLNRPESYFGPSDMAHAYSRVAVHLATPDGYGTASAILETIKNEGSENAFIDVFHAVSQLHEEKWGMAAGYARAAAANPNIWPDDFVSARSVEVVCYASSGQRRKAGIAFREAFLFKPLSQDVCLAGTHLLLNFMINQNNFLPFDGPILRQLRLKATEDNSSTYLVGKVINKKLRKDLRSVALDWHSLVLDGKASRLKDDQAQLKKMRDRLDAVPEEVMFKHALAYQSMKGLVQCYLGDLNARKMVESAAEEQADNPLYAMRLADVLLAADDQKGALRILRGVSKLSQDNPLYVHKLGLVLSEMGKKQEAADLLGQAAAWDAAPAKMLGDYAMSAYRVGDGAAALKAMQKAFDKVPVFGKFQNQLARIRNSV</sequence>
<gene>
    <name evidence="1" type="ORF">SAMN05444003_2317</name>
</gene>
<dbReference type="Proteomes" id="UP000184074">
    <property type="component" value="Unassembled WGS sequence"/>
</dbReference>
<organism evidence="1 2">
    <name type="scientific">Cognatiyoonia sediminum</name>
    <dbReference type="NCBI Taxonomy" id="1508389"/>
    <lineage>
        <taxon>Bacteria</taxon>
        <taxon>Pseudomonadati</taxon>
        <taxon>Pseudomonadota</taxon>
        <taxon>Alphaproteobacteria</taxon>
        <taxon>Rhodobacterales</taxon>
        <taxon>Paracoccaceae</taxon>
        <taxon>Cognatiyoonia</taxon>
    </lineage>
</organism>
<evidence type="ECO:0000313" key="1">
    <source>
        <dbReference type="EMBL" id="SHH17509.1"/>
    </source>
</evidence>
<dbReference type="OrthoDB" id="7060708at2"/>
<proteinExistence type="predicted"/>
<accession>A0A1M5QUW9</accession>
<dbReference type="EMBL" id="FQXB01000003">
    <property type="protein sequence ID" value="SHH17509.1"/>
    <property type="molecule type" value="Genomic_DNA"/>
</dbReference>
<dbReference type="InterPro" id="IPR011990">
    <property type="entry name" value="TPR-like_helical_dom_sf"/>
</dbReference>
<evidence type="ECO:0000313" key="2">
    <source>
        <dbReference type="Proteomes" id="UP000184074"/>
    </source>
</evidence>
<dbReference type="Gene3D" id="1.25.40.10">
    <property type="entry name" value="Tetratricopeptide repeat domain"/>
    <property type="match status" value="1"/>
</dbReference>
<dbReference type="AlphaFoldDB" id="A0A1M5QUW9"/>
<protein>
    <submittedName>
        <fullName evidence="1">Uncharacterized protein</fullName>
    </submittedName>
</protein>
<dbReference type="RefSeq" id="WP_072901227.1">
    <property type="nucleotide sequence ID" value="NZ_FQXB01000003.1"/>
</dbReference>
<keyword evidence="2" id="KW-1185">Reference proteome</keyword>